<dbReference type="Pfam" id="PF00881">
    <property type="entry name" value="Nitroreductase"/>
    <property type="match status" value="1"/>
</dbReference>
<keyword evidence="8" id="KW-1185">Reference proteome</keyword>
<evidence type="ECO:0000256" key="2">
    <source>
        <dbReference type="ARBA" id="ARBA00022630"/>
    </source>
</evidence>
<evidence type="ECO:0000256" key="3">
    <source>
        <dbReference type="ARBA" id="ARBA00022643"/>
    </source>
</evidence>
<dbReference type="AlphaFoldDB" id="A0A1M5DPK4"/>
<dbReference type="PANTHER" id="PTHR43425">
    <property type="entry name" value="OXYGEN-INSENSITIVE NADPH NITROREDUCTASE"/>
    <property type="match status" value="1"/>
</dbReference>
<keyword evidence="3 5" id="KW-0288">FMN</keyword>
<dbReference type="SUPFAM" id="SSF55469">
    <property type="entry name" value="FMN-dependent nitroreductase-like"/>
    <property type="match status" value="1"/>
</dbReference>
<dbReference type="RefSeq" id="WP_073356942.1">
    <property type="nucleotide sequence ID" value="NZ_FQUZ01000035.1"/>
</dbReference>
<gene>
    <name evidence="7" type="ORF">SAMN02745117_02430</name>
</gene>
<dbReference type="OrthoDB" id="3181400at2"/>
<evidence type="ECO:0000259" key="6">
    <source>
        <dbReference type="Pfam" id="PF00881"/>
    </source>
</evidence>
<keyword evidence="2 5" id="KW-0285">Flavoprotein</keyword>
<dbReference type="PIRSF" id="PIRSF005426">
    <property type="entry name" value="Frp"/>
    <property type="match status" value="1"/>
</dbReference>
<evidence type="ECO:0000256" key="4">
    <source>
        <dbReference type="ARBA" id="ARBA00023002"/>
    </source>
</evidence>
<keyword evidence="4 5" id="KW-0560">Oxidoreductase</keyword>
<dbReference type="STRING" id="1122156.SAMN02745117_02430"/>
<sequence>MTHSTADSQPLLPSADACPLPDTASLLADRYGAGQEQEVPDHPFIRQILQHRSVRAFQPRALPEHTLETLVAAAQSGSSSSNLQVWSVLAVQDEAHKNQLAVWANNQDFVRQAPLFLVWLADLSRVRLLAAAQGVELDGTDYLESLVLASVDTAIAAQNAVLAAESLGLGAVYVGAIRSHIRPIAESLQLPPYVFPVFGTAIGYPSDSVTTHIRPRLPQAAVLHRETYDAQAQPEAAASYNQALDAFWKKQGIDHPLWTQHLLTRLGNVASRGDARYELREILTELSFPLR</sequence>
<dbReference type="Gene3D" id="3.40.109.10">
    <property type="entry name" value="NADH Oxidase"/>
    <property type="match status" value="1"/>
</dbReference>
<evidence type="ECO:0000313" key="7">
    <source>
        <dbReference type="EMBL" id="SHF68814.1"/>
    </source>
</evidence>
<evidence type="ECO:0000256" key="1">
    <source>
        <dbReference type="ARBA" id="ARBA00008366"/>
    </source>
</evidence>
<dbReference type="EMBL" id="FQUZ01000035">
    <property type="protein sequence ID" value="SHF68814.1"/>
    <property type="molecule type" value="Genomic_DNA"/>
</dbReference>
<proteinExistence type="inferred from homology"/>
<dbReference type="CDD" id="cd02146">
    <property type="entry name" value="NfsA-like"/>
    <property type="match status" value="1"/>
</dbReference>
<dbReference type="InterPro" id="IPR016446">
    <property type="entry name" value="Flavin_OxRdtase_Frp"/>
</dbReference>
<feature type="domain" description="Nitroreductase" evidence="6">
    <location>
        <begin position="48"/>
        <end position="204"/>
    </location>
</feature>
<dbReference type="InterPro" id="IPR000415">
    <property type="entry name" value="Nitroreductase-like"/>
</dbReference>
<dbReference type="Proteomes" id="UP000184327">
    <property type="component" value="Unassembled WGS sequence"/>
</dbReference>
<dbReference type="InterPro" id="IPR029479">
    <property type="entry name" value="Nitroreductase"/>
</dbReference>
<comment type="similarity">
    <text evidence="1 5">Belongs to the flavin oxidoreductase frp family.</text>
</comment>
<evidence type="ECO:0000313" key="8">
    <source>
        <dbReference type="Proteomes" id="UP000184327"/>
    </source>
</evidence>
<dbReference type="PANTHER" id="PTHR43425:SF2">
    <property type="entry name" value="OXYGEN-INSENSITIVE NADPH NITROREDUCTASE"/>
    <property type="match status" value="1"/>
</dbReference>
<protein>
    <submittedName>
        <fullName evidence="7">Nitroreductase</fullName>
    </submittedName>
</protein>
<reference evidence="7 8" key="1">
    <citation type="submission" date="2016-11" db="EMBL/GenBank/DDBJ databases">
        <authorList>
            <person name="Jaros S."/>
            <person name="Januszkiewicz K."/>
            <person name="Wedrychowicz H."/>
        </authorList>
    </citation>
    <scope>NUCLEOTIDE SEQUENCE [LARGE SCALE GENOMIC DNA]</scope>
    <source>
        <strain evidence="7 8">DSM 16112</strain>
    </source>
</reference>
<evidence type="ECO:0000256" key="5">
    <source>
        <dbReference type="PIRNR" id="PIRNR005426"/>
    </source>
</evidence>
<dbReference type="GO" id="GO:0016491">
    <property type="term" value="F:oxidoreductase activity"/>
    <property type="evidence" value="ECO:0007669"/>
    <property type="project" value="UniProtKB-UniRule"/>
</dbReference>
<organism evidence="7 8">
    <name type="scientific">Lampropedia hyalina DSM 16112</name>
    <dbReference type="NCBI Taxonomy" id="1122156"/>
    <lineage>
        <taxon>Bacteria</taxon>
        <taxon>Pseudomonadati</taxon>
        <taxon>Pseudomonadota</taxon>
        <taxon>Betaproteobacteria</taxon>
        <taxon>Burkholderiales</taxon>
        <taxon>Comamonadaceae</taxon>
        <taxon>Lampropedia</taxon>
    </lineage>
</organism>
<name>A0A1M5DPK4_9BURK</name>
<accession>A0A1M5DPK4</accession>
<keyword evidence="5" id="KW-0521">NADP</keyword>